<dbReference type="EMBL" id="JAGGNH010000076">
    <property type="protein sequence ID" value="KAJ0960502.1"/>
    <property type="molecule type" value="Genomic_DNA"/>
</dbReference>
<comment type="caution">
    <text evidence="2">The sequence shown here is derived from an EMBL/GenBank/DDBJ whole genome shotgun (WGS) entry which is preliminary data.</text>
</comment>
<gene>
    <name evidence="2" type="ORF">J5N97_001637</name>
</gene>
<evidence type="ECO:0000313" key="2">
    <source>
        <dbReference type="EMBL" id="KAJ0960502.1"/>
    </source>
</evidence>
<organism evidence="2 3">
    <name type="scientific">Dioscorea zingiberensis</name>
    <dbReference type="NCBI Taxonomy" id="325984"/>
    <lineage>
        <taxon>Eukaryota</taxon>
        <taxon>Viridiplantae</taxon>
        <taxon>Streptophyta</taxon>
        <taxon>Embryophyta</taxon>
        <taxon>Tracheophyta</taxon>
        <taxon>Spermatophyta</taxon>
        <taxon>Magnoliopsida</taxon>
        <taxon>Liliopsida</taxon>
        <taxon>Dioscoreales</taxon>
        <taxon>Dioscoreaceae</taxon>
        <taxon>Dioscorea</taxon>
    </lineage>
</organism>
<feature type="compositionally biased region" description="Basic and acidic residues" evidence="1">
    <location>
        <begin position="64"/>
        <end position="77"/>
    </location>
</feature>
<proteinExistence type="predicted"/>
<reference evidence="2 3" key="1">
    <citation type="journal article" date="2022" name="Hortic Res">
        <title>The genome of Dioscorea zingiberensis sheds light on the biosynthesis, origin and evolution of the medicinally important diosgenin saponins.</title>
        <authorList>
            <person name="Li Y."/>
            <person name="Tan C."/>
            <person name="Li Z."/>
            <person name="Guo J."/>
            <person name="Li S."/>
            <person name="Chen X."/>
            <person name="Wang C."/>
            <person name="Dai X."/>
            <person name="Yang H."/>
            <person name="Song W."/>
            <person name="Hou L."/>
            <person name="Xu J."/>
            <person name="Tong Z."/>
            <person name="Xu A."/>
            <person name="Yuan X."/>
            <person name="Wang W."/>
            <person name="Yang Q."/>
            <person name="Chen L."/>
            <person name="Sun Z."/>
            <person name="Wang K."/>
            <person name="Pan B."/>
            <person name="Chen J."/>
            <person name="Bao Y."/>
            <person name="Liu F."/>
            <person name="Qi X."/>
            <person name="Gang D.R."/>
            <person name="Wen J."/>
            <person name="Li J."/>
        </authorList>
    </citation>
    <scope>NUCLEOTIDE SEQUENCE [LARGE SCALE GENOMIC DNA]</scope>
    <source>
        <strain evidence="2">Dzin_1.0</strain>
    </source>
</reference>
<dbReference type="Proteomes" id="UP001085076">
    <property type="component" value="Unassembled WGS sequence"/>
</dbReference>
<name>A0A9D5BTG3_9LILI</name>
<keyword evidence="3" id="KW-1185">Reference proteome</keyword>
<evidence type="ECO:0000313" key="3">
    <source>
        <dbReference type="Proteomes" id="UP001085076"/>
    </source>
</evidence>
<evidence type="ECO:0000256" key="1">
    <source>
        <dbReference type="SAM" id="MobiDB-lite"/>
    </source>
</evidence>
<accession>A0A9D5BTG3</accession>
<sequence>MESDRPSRQLLQSGWRLHHDSSERQCKRENSLQLLLPSPEIEAWRCSRDFGGVLVFSSNSGHAEQSDDDRRQKDGEMSLRLGGGLQRRKADLASASMGAVVAAGRNNDRICLQGVGRTQRHRPEGDLEAYLYFAAKHDLRRS</sequence>
<dbReference type="AlphaFoldDB" id="A0A9D5BTG3"/>
<protein>
    <submittedName>
        <fullName evidence="2">Uncharacterized protein</fullName>
    </submittedName>
</protein>
<feature type="region of interest" description="Disordered" evidence="1">
    <location>
        <begin position="57"/>
        <end position="83"/>
    </location>
</feature>